<comment type="caution">
    <text evidence="1">The sequence shown here is derived from an EMBL/GenBank/DDBJ whole genome shotgun (WGS) entry which is preliminary data.</text>
</comment>
<evidence type="ECO:0000313" key="1">
    <source>
        <dbReference type="EMBL" id="PMB00426.1"/>
    </source>
</evidence>
<evidence type="ECO:0000313" key="2">
    <source>
        <dbReference type="Proteomes" id="UP000235025"/>
    </source>
</evidence>
<reference evidence="1 2" key="1">
    <citation type="submission" date="2017-07" db="EMBL/GenBank/DDBJ databases">
        <title>Genomes of Fischerella (Mastigocladus) sp. strains.</title>
        <authorList>
            <person name="Miller S.R."/>
        </authorList>
    </citation>
    <scope>NUCLEOTIDE SEQUENCE [LARGE SCALE GENOMIC DNA]</scope>
    <source>
        <strain evidence="1 2">CCMEE 5268</strain>
    </source>
</reference>
<accession>A0A2N6KL15</accession>
<dbReference type="AlphaFoldDB" id="A0A2N6KL15"/>
<organism evidence="1 2">
    <name type="scientific">Fischerella thermalis CCMEE 5268</name>
    <dbReference type="NCBI Taxonomy" id="2019662"/>
    <lineage>
        <taxon>Bacteria</taxon>
        <taxon>Bacillati</taxon>
        <taxon>Cyanobacteriota</taxon>
        <taxon>Cyanophyceae</taxon>
        <taxon>Nostocales</taxon>
        <taxon>Hapalosiphonaceae</taxon>
        <taxon>Fischerella</taxon>
    </lineage>
</organism>
<dbReference type="Proteomes" id="UP000235025">
    <property type="component" value="Unassembled WGS sequence"/>
</dbReference>
<dbReference type="EMBL" id="NMQA01000036">
    <property type="protein sequence ID" value="PMB00426.1"/>
    <property type="molecule type" value="Genomic_DNA"/>
</dbReference>
<sequence length="59" mass="6835">MDLSLDGLNYKPKILILGGLNENEITLETFSVLTVAKLELLSYEKKVQNNKKPWTYLFF</sequence>
<proteinExistence type="predicted"/>
<protein>
    <submittedName>
        <fullName evidence="1">Uncharacterized protein</fullName>
    </submittedName>
</protein>
<name>A0A2N6KL15_9CYAN</name>
<gene>
    <name evidence="1" type="ORF">CEN50_03400</name>
</gene>